<keyword evidence="7" id="KW-0472">Membrane</keyword>
<feature type="transmembrane region" description="Helical" evidence="7">
    <location>
        <begin position="33"/>
        <end position="58"/>
    </location>
</feature>
<organism evidence="9 10">
    <name type="scientific">Prosthecobacter algae</name>
    <dbReference type="NCBI Taxonomy" id="1144682"/>
    <lineage>
        <taxon>Bacteria</taxon>
        <taxon>Pseudomonadati</taxon>
        <taxon>Verrucomicrobiota</taxon>
        <taxon>Verrucomicrobiia</taxon>
        <taxon>Verrucomicrobiales</taxon>
        <taxon>Verrucomicrobiaceae</taxon>
        <taxon>Prosthecobacter</taxon>
    </lineage>
</organism>
<accession>A0ABP9PE08</accession>
<keyword evidence="7" id="KW-1133">Transmembrane helix</keyword>
<evidence type="ECO:0000256" key="7">
    <source>
        <dbReference type="SAM" id="Phobius"/>
    </source>
</evidence>
<keyword evidence="6" id="KW-0016">Alginate biosynthesis</keyword>
<evidence type="ECO:0000256" key="3">
    <source>
        <dbReference type="ARBA" id="ARBA00022679"/>
    </source>
</evidence>
<dbReference type="Pfam" id="PF16822">
    <property type="entry name" value="ALGX"/>
    <property type="match status" value="1"/>
</dbReference>
<dbReference type="InterPro" id="IPR031811">
    <property type="entry name" value="ALGX/ALGJ_SGNH-like"/>
</dbReference>
<feature type="transmembrane region" description="Helical" evidence="7">
    <location>
        <begin position="236"/>
        <end position="254"/>
    </location>
</feature>
<protein>
    <recommendedName>
        <fullName evidence="8">AlgX/AlgJ SGNH hydrolase-like domain-containing protein</fullName>
    </recommendedName>
</protein>
<feature type="transmembrane region" description="Helical" evidence="7">
    <location>
        <begin position="209"/>
        <end position="229"/>
    </location>
</feature>
<reference evidence="10" key="1">
    <citation type="journal article" date="2019" name="Int. J. Syst. Evol. Microbiol.">
        <title>The Global Catalogue of Microorganisms (GCM) 10K type strain sequencing project: providing services to taxonomists for standard genome sequencing and annotation.</title>
        <authorList>
            <consortium name="The Broad Institute Genomics Platform"/>
            <consortium name="The Broad Institute Genome Sequencing Center for Infectious Disease"/>
            <person name="Wu L."/>
            <person name="Ma J."/>
        </authorList>
    </citation>
    <scope>NUCLEOTIDE SEQUENCE [LARGE SCALE GENOMIC DNA]</scope>
    <source>
        <strain evidence="10">JCM 18053</strain>
    </source>
</reference>
<comment type="pathway">
    <text evidence="2">Glycan biosynthesis; alginate biosynthesis.</text>
</comment>
<feature type="transmembrane region" description="Helical" evidence="7">
    <location>
        <begin position="121"/>
        <end position="141"/>
    </location>
</feature>
<sequence>MGYGYAKLLYLALNLESIYTLCVNAAPEAATSWSAFIGMVAFTGWIYMMFSGTADIWLGLMRLLRGELPEVIRHPFGARGFVDFWNRWGVLPVNHVPTASSALLRCGLLALSLLIAQGFSYGLLLWLLLQACLIGLDSWLGRFQVWTVKIPRWIKNILVIVAFTLSTPLLYGGGWDLALQEWGRLFSASPATVYSVFLDARLTTPHVCWLLWISVLTALVLPGFSWWMARGPRLRLLARSTGILLLGSMVLISISHTESASPPLVRAGKWLRNLSSQAGSRGVHQGADGWLYPDSDLHRLTQKRHTPGQVESILSLQKELQSQGGHLLLLPIPDKISLRPEPILPARYKGAVHPLGYHASIQRLKTAGVDVLDMTEKLWDQRNRLPLHFHQDTLWTAEAMKEIAVHTSRHIRKTYPQVVMDETPLVDAQFIERQDLGNLARFLHRHPEHTWSAETTQMVGLRGLTGAETSPVLIIGGDLVRAYDDPTLSFPPASVTDAPAGFPTQLGALIGRALAVTDEASPTPPISGKKLVIWIVRAGEL</sequence>
<evidence type="ECO:0000256" key="2">
    <source>
        <dbReference type="ARBA" id="ARBA00005182"/>
    </source>
</evidence>
<keyword evidence="5" id="KW-0574">Periplasm</keyword>
<keyword evidence="7" id="KW-0812">Transmembrane</keyword>
<keyword evidence="3" id="KW-0808">Transferase</keyword>
<evidence type="ECO:0000256" key="1">
    <source>
        <dbReference type="ARBA" id="ARBA00004418"/>
    </source>
</evidence>
<dbReference type="Proteomes" id="UP001499852">
    <property type="component" value="Unassembled WGS sequence"/>
</dbReference>
<evidence type="ECO:0000313" key="10">
    <source>
        <dbReference type="Proteomes" id="UP001499852"/>
    </source>
</evidence>
<keyword evidence="10" id="KW-1185">Reference proteome</keyword>
<evidence type="ECO:0000259" key="8">
    <source>
        <dbReference type="Pfam" id="PF16822"/>
    </source>
</evidence>
<feature type="domain" description="AlgX/AlgJ SGNH hydrolase-like" evidence="8">
    <location>
        <begin position="283"/>
        <end position="486"/>
    </location>
</feature>
<keyword evidence="4" id="KW-0732">Signal</keyword>
<evidence type="ECO:0000256" key="5">
    <source>
        <dbReference type="ARBA" id="ARBA00022764"/>
    </source>
</evidence>
<evidence type="ECO:0000313" key="9">
    <source>
        <dbReference type="EMBL" id="GAA5144886.1"/>
    </source>
</evidence>
<evidence type="ECO:0000256" key="6">
    <source>
        <dbReference type="ARBA" id="ARBA00022841"/>
    </source>
</evidence>
<proteinExistence type="predicted"/>
<comment type="caution">
    <text evidence="9">The sequence shown here is derived from an EMBL/GenBank/DDBJ whole genome shotgun (WGS) entry which is preliminary data.</text>
</comment>
<feature type="transmembrane region" description="Helical" evidence="7">
    <location>
        <begin position="153"/>
        <end position="171"/>
    </location>
</feature>
<gene>
    <name evidence="9" type="ORF">GCM10023213_35770</name>
</gene>
<dbReference type="EMBL" id="BAABIA010000007">
    <property type="protein sequence ID" value="GAA5144886.1"/>
    <property type="molecule type" value="Genomic_DNA"/>
</dbReference>
<comment type="subcellular location">
    <subcellularLocation>
        <location evidence="1">Periplasm</location>
    </subcellularLocation>
</comment>
<evidence type="ECO:0000256" key="4">
    <source>
        <dbReference type="ARBA" id="ARBA00022729"/>
    </source>
</evidence>
<name>A0ABP9PE08_9BACT</name>